<keyword evidence="3 5" id="KW-0547">Nucleotide-binding</keyword>
<dbReference type="InterPro" id="IPR036388">
    <property type="entry name" value="WH-like_DNA-bd_sf"/>
</dbReference>
<dbReference type="Gene3D" id="1.10.10.10">
    <property type="entry name" value="Winged helix-like DNA-binding domain superfamily/Winged helix DNA-binding domain"/>
    <property type="match status" value="1"/>
</dbReference>
<dbReference type="InterPro" id="IPR036390">
    <property type="entry name" value="WH_DNA-bd_sf"/>
</dbReference>
<dbReference type="Gene3D" id="1.10.8.60">
    <property type="match status" value="1"/>
</dbReference>
<dbReference type="PANTHER" id="PTHR10763:SF26">
    <property type="entry name" value="CELL DIVISION CONTROL PROTEIN 6 HOMOLOG"/>
    <property type="match status" value="1"/>
</dbReference>
<dbReference type="Proteomes" id="UP000732298">
    <property type="component" value="Unassembled WGS sequence"/>
</dbReference>
<keyword evidence="4 5" id="KW-0067">ATP-binding</keyword>
<dbReference type="InterPro" id="IPR049945">
    <property type="entry name" value="AAA_22"/>
</dbReference>
<dbReference type="SUPFAM" id="SSF46785">
    <property type="entry name" value="Winged helix' DNA-binding domain"/>
    <property type="match status" value="1"/>
</dbReference>
<dbReference type="InterPro" id="IPR050311">
    <property type="entry name" value="ORC1/CDC6"/>
</dbReference>
<protein>
    <recommendedName>
        <fullName evidence="5">ORC1-type DNA replication protein</fullName>
    </recommendedName>
</protein>
<dbReference type="Pfam" id="PF22703">
    <property type="entry name" value="Cdc6_lid"/>
    <property type="match status" value="1"/>
</dbReference>
<dbReference type="InterPro" id="IPR015163">
    <property type="entry name" value="Cdc6_C"/>
</dbReference>
<proteinExistence type="inferred from homology"/>
<feature type="binding site" evidence="5">
    <location>
        <position position="235"/>
    </location>
    <ligand>
        <name>ATP</name>
        <dbReference type="ChEBI" id="CHEBI:30616"/>
    </ligand>
</feature>
<feature type="binding site" evidence="5">
    <location>
        <begin position="82"/>
        <end position="86"/>
    </location>
    <ligand>
        <name>ATP</name>
        <dbReference type="ChEBI" id="CHEBI:30616"/>
    </ligand>
</feature>
<dbReference type="GO" id="GO:0005524">
    <property type="term" value="F:ATP binding"/>
    <property type="evidence" value="ECO:0007669"/>
    <property type="project" value="UniProtKB-UniRule"/>
</dbReference>
<feature type="domain" description="AAA+ ATPase" evidence="6">
    <location>
        <begin position="70"/>
        <end position="222"/>
    </location>
</feature>
<evidence type="ECO:0000313" key="8">
    <source>
        <dbReference type="EMBL" id="MBI4210770.1"/>
    </source>
</evidence>
<dbReference type="Gene3D" id="3.40.50.300">
    <property type="entry name" value="P-loop containing nucleotide triphosphate hydrolases"/>
    <property type="match status" value="1"/>
</dbReference>
<name>A0A8T3YM33_9ARCH</name>
<dbReference type="InterPro" id="IPR027417">
    <property type="entry name" value="P-loop_NTPase"/>
</dbReference>
<feature type="binding site" evidence="5">
    <location>
        <position position="223"/>
    </location>
    <ligand>
        <name>ATP</name>
        <dbReference type="ChEBI" id="CHEBI:30616"/>
    </ligand>
</feature>
<accession>A0A8T3YM33</accession>
<dbReference type="Pfam" id="PF09079">
    <property type="entry name" value="WHD_Cdc6"/>
    <property type="match status" value="1"/>
</dbReference>
<evidence type="ECO:0000256" key="2">
    <source>
        <dbReference type="ARBA" id="ARBA00022705"/>
    </source>
</evidence>
<dbReference type="SUPFAM" id="SSF52540">
    <property type="entry name" value="P-loop containing nucleoside triphosphate hydrolases"/>
    <property type="match status" value="1"/>
</dbReference>
<comment type="function">
    <text evidence="5">Involved in regulation of DNA replication.</text>
</comment>
<evidence type="ECO:0000256" key="1">
    <source>
        <dbReference type="ARBA" id="ARBA00006184"/>
    </source>
</evidence>
<dbReference type="PANTHER" id="PTHR10763">
    <property type="entry name" value="CELL DIVISION CONTROL PROTEIN 6-RELATED"/>
    <property type="match status" value="1"/>
</dbReference>
<dbReference type="SMART" id="SM01074">
    <property type="entry name" value="Cdc6_C"/>
    <property type="match status" value="1"/>
</dbReference>
<evidence type="ECO:0000259" key="7">
    <source>
        <dbReference type="SMART" id="SM01074"/>
    </source>
</evidence>
<dbReference type="AlphaFoldDB" id="A0A8T3YM33"/>
<dbReference type="GO" id="GO:0016887">
    <property type="term" value="F:ATP hydrolysis activity"/>
    <property type="evidence" value="ECO:0007669"/>
    <property type="project" value="InterPro"/>
</dbReference>
<sequence>MDFDAIQFWGKIVQSASATANIFEREFARETIFADRAIITPHYTPKELPFREPYINNISSMLAQTIKGKKADNIFIYGKVGTGKTSVTKHVMQQLLEFASSKNVAVEGNYVNCRNHNSKYRILIKAAKDFYPEENFLGFSAAFVYEKLVDYARKGRQIVLVLDEIDKVKDLDDLVYGLTRANDEMQQGGISIIGISNNVMFKDRLDPRTKSSLCEKELVFPPYNAPELTEILKQRTEKAFSPGTVDESAVSLAAAIAAQESGDARTAVKLMLRAGEIADRKGSGRVTDAEVKKAKKQVDEEIIFDMVSTLPQQQQLVLYSIAALSLTKKPQPKITGEREEGVLFSGEVYDEYCTICRKFKETPVSARWYREYISELEMFGLILSTASGKGIKGQTTLIKLGFEAQRIKAQIERELSDSTA</sequence>
<evidence type="ECO:0000259" key="6">
    <source>
        <dbReference type="SMART" id="SM00382"/>
    </source>
</evidence>
<organism evidence="8 9">
    <name type="scientific">Candidatus Iainarchaeum sp</name>
    <dbReference type="NCBI Taxonomy" id="3101447"/>
    <lineage>
        <taxon>Archaea</taxon>
        <taxon>Candidatus Iainarchaeota</taxon>
        <taxon>Candidatus Iainarchaeia</taxon>
        <taxon>Candidatus Iainarchaeales</taxon>
        <taxon>Candidatus Iainarchaeaceae</taxon>
        <taxon>Candidatus Iainarchaeum</taxon>
    </lineage>
</organism>
<dbReference type="InterPro" id="IPR014277">
    <property type="entry name" value="Orc1/Cdc6_arc"/>
</dbReference>
<dbReference type="CDD" id="cd08768">
    <property type="entry name" value="Cdc6_C"/>
    <property type="match status" value="1"/>
</dbReference>
<evidence type="ECO:0000256" key="5">
    <source>
        <dbReference type="HAMAP-Rule" id="MF_01407"/>
    </source>
</evidence>
<dbReference type="CDD" id="cd00009">
    <property type="entry name" value="AAA"/>
    <property type="match status" value="1"/>
</dbReference>
<dbReference type="GO" id="GO:0006260">
    <property type="term" value="P:DNA replication"/>
    <property type="evidence" value="ECO:0007669"/>
    <property type="project" value="UniProtKB-UniRule"/>
</dbReference>
<comment type="similarity">
    <text evidence="1 5">Belongs to the CDC6/cdc18 family.</text>
</comment>
<comment type="caution">
    <text evidence="8">The sequence shown here is derived from an EMBL/GenBank/DDBJ whole genome shotgun (WGS) entry which is preliminary data.</text>
</comment>
<keyword evidence="2 5" id="KW-0235">DNA replication</keyword>
<dbReference type="HAMAP" id="MF_01407">
    <property type="entry name" value="ORC1_type_DNA_replic_protein"/>
    <property type="match status" value="1"/>
</dbReference>
<reference evidence="8" key="1">
    <citation type="submission" date="2020-07" db="EMBL/GenBank/DDBJ databases">
        <title>Huge and variable diversity of episymbiotic CPR bacteria and DPANN archaea in groundwater ecosystems.</title>
        <authorList>
            <person name="He C.Y."/>
            <person name="Keren R."/>
            <person name="Whittaker M."/>
            <person name="Farag I.F."/>
            <person name="Doudna J."/>
            <person name="Cate J.H.D."/>
            <person name="Banfield J.F."/>
        </authorList>
    </citation>
    <scope>NUCLEOTIDE SEQUENCE</scope>
    <source>
        <strain evidence="8">NC_groundwater_1296_Ag_S-0.2um_52_80</strain>
    </source>
</reference>
<gene>
    <name evidence="8" type="ORF">HY544_04665</name>
</gene>
<evidence type="ECO:0000256" key="4">
    <source>
        <dbReference type="ARBA" id="ARBA00022840"/>
    </source>
</evidence>
<evidence type="ECO:0000313" key="9">
    <source>
        <dbReference type="Proteomes" id="UP000732298"/>
    </source>
</evidence>
<dbReference type="FunFam" id="1.10.8.60:FF:000073">
    <property type="entry name" value="ORC1-type DNA replication protein"/>
    <property type="match status" value="1"/>
</dbReference>
<feature type="domain" description="Cdc6 C-terminal" evidence="7">
    <location>
        <begin position="318"/>
        <end position="411"/>
    </location>
</feature>
<dbReference type="EMBL" id="JACQPB010000041">
    <property type="protein sequence ID" value="MBI4210770.1"/>
    <property type="molecule type" value="Genomic_DNA"/>
</dbReference>
<dbReference type="NCBIfam" id="TIGR02928">
    <property type="entry name" value="orc1/cdc6 family replication initiation protein"/>
    <property type="match status" value="1"/>
</dbReference>
<dbReference type="Pfam" id="PF13401">
    <property type="entry name" value="AAA_22"/>
    <property type="match status" value="1"/>
</dbReference>
<dbReference type="SMART" id="SM00382">
    <property type="entry name" value="AAA"/>
    <property type="match status" value="1"/>
</dbReference>
<evidence type="ECO:0000256" key="3">
    <source>
        <dbReference type="ARBA" id="ARBA00022741"/>
    </source>
</evidence>
<dbReference type="InterPro" id="IPR055237">
    <property type="entry name" value="Cdc6_lid"/>
</dbReference>
<dbReference type="InterPro" id="IPR003593">
    <property type="entry name" value="AAA+_ATPase"/>
</dbReference>